<dbReference type="Pfam" id="PF09369">
    <property type="entry name" value="MZB"/>
    <property type="match status" value="1"/>
</dbReference>
<sequence length="615" mass="68514">MSIDRTVRRAQTITPFGVGGIYDFGSESFVGMDTTKWKIKGDPDVRLPRLERILKVQGFRAAPVAGQALFPGAYRSGSPVPYLRFPSWLFCPNCRAVKQWFARMEKDGEHPSCESCGKKNHLVPMRFMAVCKGGHLTDIPWDKWAHIGTRSNCNNPRLEFKSDPKRGAGLQSLVVACLNCKSENDLERLPFKDSLTGVMKGCKGTHPWQSGDLAESCDQVPQVVQRGSSNAYYPVVASAIDIRVGEKKEDSLFDLIRIHPQWQPLVALKEHLQSYDEPVASTFIGPIVADEKLQKLNVTAEIVWECLFDTRQEGGALPRANEDESLLIDEWKAFLNPPESLPGAEFIAEKANLDDFITQLPDDELQSWTEFRRLIAQVTLAKKLRIVRALKGFTRLDPNYENMVTPSLGASINWLPANEIYGEGIFIALDSEALDSWEKRLPEQVLAGMRSARNRSTLGFLPEVTDRFVLLHTLSHLLIRQLCFECGYSSSSLSERIYSDEKEEMAGILIYTASADSEGALGGLVREGSPDRLYSTLKTALFRSNWCSSDPICSEMEQQGVQGLNKSACHACTLVAETSCDHANSLLDRSVIIGTDDTPTIGYFNSFISLIEDSI</sequence>
<proteinExistence type="predicted"/>
<dbReference type="RefSeq" id="WP_160054438.1">
    <property type="nucleotide sequence ID" value="NZ_BMQX01000016.1"/>
</dbReference>
<feature type="domain" description="MrfA-like Zn-binding" evidence="1">
    <location>
        <begin position="474"/>
        <end position="573"/>
    </location>
</feature>
<dbReference type="Proteomes" id="UP000619118">
    <property type="component" value="Unassembled WGS sequence"/>
</dbReference>
<dbReference type="InterPro" id="IPR018973">
    <property type="entry name" value="MZB"/>
</dbReference>
<accession>A0ABQ2RDJ2</accession>
<protein>
    <recommendedName>
        <fullName evidence="1">MrfA-like Zn-binding domain-containing protein</fullName>
    </recommendedName>
</protein>
<keyword evidence="3" id="KW-1185">Reference proteome</keyword>
<comment type="caution">
    <text evidence="2">The sequence shown here is derived from an EMBL/GenBank/DDBJ whole genome shotgun (WGS) entry which is preliminary data.</text>
</comment>
<gene>
    <name evidence="2" type="ORF">GCM10009411_23580</name>
</gene>
<evidence type="ECO:0000313" key="3">
    <source>
        <dbReference type="Proteomes" id="UP000619118"/>
    </source>
</evidence>
<dbReference type="InterPro" id="IPR036174">
    <property type="entry name" value="Znf_Sec23_Sec24_sf"/>
</dbReference>
<reference evidence="3" key="1">
    <citation type="journal article" date="2019" name="Int. J. Syst. Evol. Microbiol.">
        <title>The Global Catalogue of Microorganisms (GCM) 10K type strain sequencing project: providing services to taxonomists for standard genome sequencing and annotation.</title>
        <authorList>
            <consortium name="The Broad Institute Genomics Platform"/>
            <consortium name="The Broad Institute Genome Sequencing Center for Infectious Disease"/>
            <person name="Wu L."/>
            <person name="Ma J."/>
        </authorList>
    </citation>
    <scope>NUCLEOTIDE SEQUENCE [LARGE SCALE GENOMIC DNA]</scope>
    <source>
        <strain evidence="3">JCM 32306</strain>
    </source>
</reference>
<organism evidence="2 3">
    <name type="scientific">Shewanella litoralis</name>
    <dbReference type="NCBI Taxonomy" id="2282700"/>
    <lineage>
        <taxon>Bacteria</taxon>
        <taxon>Pseudomonadati</taxon>
        <taxon>Pseudomonadota</taxon>
        <taxon>Gammaproteobacteria</taxon>
        <taxon>Alteromonadales</taxon>
        <taxon>Shewanellaceae</taxon>
        <taxon>Shewanella</taxon>
    </lineage>
</organism>
<dbReference type="SUPFAM" id="SSF82919">
    <property type="entry name" value="Zn-finger domain of Sec23/24"/>
    <property type="match status" value="1"/>
</dbReference>
<name>A0ABQ2RDJ2_9GAMM</name>
<evidence type="ECO:0000313" key="2">
    <source>
        <dbReference type="EMBL" id="GGQ22821.1"/>
    </source>
</evidence>
<dbReference type="InterPro" id="IPR047721">
    <property type="entry name" value="DrmB"/>
</dbReference>
<dbReference type="NCBIfam" id="NF038324">
    <property type="entry name" value="DrmB_fam"/>
    <property type="match status" value="1"/>
</dbReference>
<dbReference type="EMBL" id="BMQX01000016">
    <property type="protein sequence ID" value="GGQ22821.1"/>
    <property type="molecule type" value="Genomic_DNA"/>
</dbReference>
<evidence type="ECO:0000259" key="1">
    <source>
        <dbReference type="Pfam" id="PF09369"/>
    </source>
</evidence>